<dbReference type="NCBIfam" id="TIGR01901">
    <property type="entry name" value="adhes_NPXG"/>
    <property type="match status" value="1"/>
</dbReference>
<dbReference type="PANTHER" id="PTHR12338:SF8">
    <property type="entry name" value="HEME_HEMOPEXIN-BINDING PROTEIN"/>
    <property type="match status" value="1"/>
</dbReference>
<feature type="compositionally biased region" description="Low complexity" evidence="5">
    <location>
        <begin position="1"/>
        <end position="12"/>
    </location>
</feature>
<reference evidence="7 8" key="1">
    <citation type="submission" date="2020-04" db="EMBL/GenBank/DDBJ databases">
        <authorList>
            <person name="De Canck E."/>
        </authorList>
    </citation>
    <scope>NUCLEOTIDE SEQUENCE [LARGE SCALE GENOMIC DNA]</scope>
    <source>
        <strain evidence="7 8">LMG 3328</strain>
    </source>
</reference>
<evidence type="ECO:0000256" key="3">
    <source>
        <dbReference type="ARBA" id="ARBA00022729"/>
    </source>
</evidence>
<feature type="coiled-coil region" evidence="4">
    <location>
        <begin position="84"/>
        <end position="111"/>
    </location>
</feature>
<evidence type="ECO:0000256" key="2">
    <source>
        <dbReference type="ARBA" id="ARBA00022525"/>
    </source>
</evidence>
<feature type="region of interest" description="Disordered" evidence="5">
    <location>
        <begin position="1"/>
        <end position="20"/>
    </location>
</feature>
<feature type="region of interest" description="Disordered" evidence="5">
    <location>
        <begin position="4199"/>
        <end position="4231"/>
    </location>
</feature>
<dbReference type="InterPro" id="IPR021026">
    <property type="entry name" value="Filamn_hemagglutn_DUF3739"/>
</dbReference>
<keyword evidence="4" id="KW-0175">Coiled coil</keyword>
<dbReference type="SUPFAM" id="SSF51126">
    <property type="entry name" value="Pectin lyase-like"/>
    <property type="match status" value="1"/>
</dbReference>
<dbReference type="Pfam" id="PF12545">
    <property type="entry name" value="DUF3739"/>
    <property type="match status" value="1"/>
</dbReference>
<accession>A0A6S7EYS0</accession>
<dbReference type="Pfam" id="PF05860">
    <property type="entry name" value="TPS"/>
    <property type="match status" value="1"/>
</dbReference>
<sequence>MPSRSHALAPRSSPRRSRRPAWRLTPVTQALAVLLVAGGWSGAAQAQPRAFSPGWFADKGAVQSTAQRTGRMPDGSLAGIGNSARQQAQSRQQLQRSLDNLNRTAAAVAAQQAAQAAARAAAAANGTDVPDGLARGGLWIAEGAQAKWEGANKPTTGTDGGRQLVTIEQTQSRAILNWDTFNVGRNTTLRFKQGADDAVLNRVVGAAARPSQIQGAIQADGTVLVVNQNGVIFSGASQVNARNLVVAAATMSDAQFRERGIYADADGTIPTFKDALGKIEVQAGARLTTATPGSATRGGGYVLLAGKEVRNAGEISTPQGQALLAAGDSFIIRRGQGSDSNIASTTRGNEAQAAGAGLVRNTGLIQAPQGDVTLTAQRVEQAGVLVSTTSVDARGTIHLDARGNGAAVTLAEGAVSAILVDASLTTALDGQRASLLQPAVGGNTALIAGDEFRRDLSLLRISSQGTVDFQGGSLSLATGGQVAVKADGRALVRDGARIDVGGAVGVIVSMESNNLKINLQGNEQRDAPINRDSKLLNNSEVWLDRRDLVRLAAGSGGNDADRWYTAGGLLEVGGYLGTLGVPVSHWLAQGGVVRFDGAEVVTQAGSAINLSGGTLDVQSGEIRQSWLRGEDGRLYLADRAPGDLLYSGLYRGYEAVSRRWGENATRRFYNPLIAPPTRYESGYTVGRDAGALVVSTRNAVLDGDVISDTYQGDRQTRAPVTGQDGYSQSHRNAARAAQFVVGTYKPFYDTAGNFLRYQLGAGGAAAEVVVGRDLAGRSAGLDLGDALPADLKGKVFLDADRLNGFSLGAIRLAATRAIRVDAGLRSADGGEITLYAPTVDINADLVSRGGLIQAGNTLRQPGTAGRLEDVSLLPTNNAKAALRVAGDVVLDARGVWSNLKEDPSAQRGLAVIDGGRVSLRGTGDVALAAGSLIDVSSGAALLTSGALQGGRGGSVTLEANAVSTQPASGGKVALAGAVRGYGVSGGGAFSLASGGALVLGGPADGLAADAVRLDPSLFQAGFASYDLNGHGGLRVADGADIAVAMPVWRMRREGGALPLTGTDPAEALSLWTPPLYTEDPKRGKLTQRGGASLALRSDRDALGGVLEIGAGARLAVDPGQSIRLAGGDQITVLGRLVAPGGLISILDTRVDSQQNYTPKANGRSVWIGERAVLDVAGDSHVALATDGRRYGVARAGGSIEIGGMLDWEADAYAPRRPMDRHLILRPGSLLDASGAQALVDLPGRGATLLAYNGGSIVLASANSLYLDGDLRAMAGGPGAVGGTLGVALAPAFYQRSLAEAAVLTPRVLTLSRQKGASLLPAGLRPGESGADLRYGAGGLGVDQVQAGGFGNLALFASVRADSGLTLAMPQSLRLSGPLMLSQSAPEGSVVALSAPYLFLNHAAYAPPLGSDSVVQVGMVAPDWLKRGHRLVLDAGMMDLRGMRDLRSFDDVQVNLAGDLRLTGVSVGQDFNGNTLLAAPNRLTITAAQIYPATGSGGGIAAGEYYGQGGGNALKNPDAVLTIRRATEGMPDMPYSAFGAVTLSGPNIVQGGVVRAPLGSLVFMGPEGAPSSVRFLAGSVTSISGQGLVMPYGGTTDGIKYLYGGQEIRVAGVGGNDLNGAPSRMIQINMKSIAADAGSLLDLSGGGELTGAAFVRGRGGSVDVLKYAMADANPGFGFSKSGSAVYAIVPGFGGDYAPATKDAAMPAYGQRVTIGAGVPGLPPGTYTLLPANFALLPGAFRVEAGAPGAFDAAQAAPTRGGSWVTTGRMTAPGVNPGAVPASQLLVTPGAVVRRHAQYNETSYSAFLAANAARTGTPLPMLPADAGMLRLKLTPGAGREGTPALAFGGEARFAAAPGSSGAGGTLAVDVRGGGLEILGPGQAPALAGPGVAVSADALNALRPARMVLGGVIGASTQADALGAISLGGDSQRVLVRGGASLYAPEFVLLAPTNGNITVEQGAVLSTVGMGAAPQDARGGYYYSLQSNGALVLSNGLVNLRPPAQDGRVAIDIGACAGVCTGTTRLVSEGTIGAATNGAFTLRDNVEYGTRNLMLSVSGLNLGAPQALAQAAAAGQLPPGLALDQDALARLLRGNTALGAPALESLILNAGESINVYGAVTLDTRAAAGPSALRRLVLGAPAVYGYGAAGDTARISASEVVWAGAVMANPSGNVPLGYDTPAAPGGAVLDRLGDGSLTIAADVIRFEHAPYTVPATLVPANRLALGFATVNLEAAQMITGASTGNLQVYHKQNGYVAGEGWRYQGGDLTLRTPLLTGEAGATLALRAGGALALAGTGAAAPARDALGATLDLKARRVTLDSTVALPSGKLSVKADEDITLAGGARIDLSGRAFTAYDAVRYSWGGDLELSSVAGNIVQAAGSVIDLSARNQRGGRMQAVALGAAGGRVALDGVILGGASGEHDAGGTRVPYDGAEITLRAQTLADFAGLNQRLNQGGVTGARRFQLKQGDLVVGDDEVRARVVEISVDGGSLTVNGRIDASGRQVGSIRLAARDDLRINGLLDTHGARLRLDSYGKVIDAANRAIIELTSRDGTLALDAGARFDLRAGTDDPSRLGGRQLGTLDLNARRLGGGGERGAIAGSGDGANDVAIRVTGTPQILGAKTIAVNAFRRYDDAPLAPKPDVSGKTPQLITQAYLDGIDAESVAFMNAALGNGALTARLAALGPYHLRPGVEIVSATPDGNLTVSGDIDLSNYRYGPNANRTVAALRGYGEPGKLVLRAGGDLAIHGSINDGFAPPPETLDDSGWKLVEGRFLDNGQTPFGEDLVVPIDGVQLETGTIFPAGRALNYDLPAQAATLPAGTVLPMAATLNGPLALPAGLVLTGDLTLADGRVLRAGSVLQEALALSAGARLGAGFTLRNEAALQAFTWPKGVPLPVALKASARLDLARGSLIPSQTFIELPGHQPINLRPVGPDGRQGRNWALAPMLGEGASAWSLMAVAGADLTAADMAARRPDGQGDIILADTHYGRLGFGTKTITSVFIGDRGLTQTAIDELGLDQSLLGTSPKPIAESFYMSEDDFCNGTGYCEAASRTLTLEGALLYFGDPAYVGYSVRKLAQEWFMDENEVCFDVSYCAGGGHTETTVKRDYRYGDRAPLFSVLRTGTGDLSLLAGRDVGMASVYGVYTAGAPSSLGAPLDARFNLPRGTTDDDAVLGTIQHDGKYDAALAVYRAWYPDQGGNLTVTAGRDIYGDAWSKNSMNAQPYGNQDAEFSKYPSAALSNWLWRQGSVGMPGVTDIASSWWINFGAYANNSASNSEQPRVVGFTGFGTLGGGNLSISAGRDAGVRDARGDALLNNNLASGRSQALVAVVAGTGRVVDGDLVLTGGGDMDLRIGGAYNPNLRAMQQTDGSAGTGTGYAGNFEDVDLNGLLVNLRGQLTLTAGRVGGISLFYGDGAQLRAPDMSAVGGGKPMGGPRLLLGDAVASLDTRGDLVLADAPDPGRVRQINTSPYTQGSLSKGGGAESWFTLWTPATAIDLFSAGGNLTPLTTNNTFKPGTDLQTDDTTRAGAQRQMSYLYPSKLGVTAAGGNIILAATTREAENVNHVLLLAPSSSGALSMLASGSIFAAGAHAVSMSGADTPLPTPWRPGFMASNAGENNDQTIFNVSVEGNKVWPNSPKPLFTFGPNTPLDASPREGGTAVARFHAVNGDIAGLRAGAETRIMTDTLQGRPRTVLTWYEAALPVSVRAGRDILGMSALGLHSNANDLSQVIAGRDIVQADLKVAGPGTLLVQAGRNIRQDDVASVVSLGAIVRGDARPGASIAVLAGVGPQGPDYAGLLARYLDPARALAAGQTLGANPDRVAQSYAGELSLAGWLRQAYGYQGDESGAAAELARRQGMLDAEAAADPARKRRDLMQDYRQESELHLVNWLRLHHGYDGGEDGARAALDALAPAQQGLYARQLYFAELRKGGREYNEQGGPRTGSYLRGRRAIAALFPQTDAEGAQRLYQGDFTMYGGAGLRTQFGGNIQVLTPGGQQVLGIEGAAPPATAGVVTQGQGDIQLYALGSVLLGQSRIMTTFGGHIQAWSAEGDINAGRGAKTTVVYTAPKRVYDALGNVTLAPTAPSTGAGIATLAPIAEVPAGDVDLIAPLGTIDAGEAGIRVSGNVNVAALHVVNAANIQVQGDSKGIPVTAVVNTGALASASAASSAASGAAEDSAQRARQQARQNQPSVISVQILGYGEEPLAGAGAAPQPRAATPSYRPDGVVQVQGVDSGG</sequence>
<dbReference type="InterPro" id="IPR050909">
    <property type="entry name" value="Bact_Autotransporter_VF"/>
</dbReference>
<organism evidence="7 8">
    <name type="scientific">Achromobacter ruhlandii</name>
    <dbReference type="NCBI Taxonomy" id="72557"/>
    <lineage>
        <taxon>Bacteria</taxon>
        <taxon>Pseudomonadati</taxon>
        <taxon>Pseudomonadota</taxon>
        <taxon>Betaproteobacteria</taxon>
        <taxon>Burkholderiales</taxon>
        <taxon>Alcaligenaceae</taxon>
        <taxon>Achromobacter</taxon>
    </lineage>
</organism>
<dbReference type="InterPro" id="IPR012334">
    <property type="entry name" value="Pectin_lyas_fold"/>
</dbReference>
<evidence type="ECO:0000256" key="1">
    <source>
        <dbReference type="ARBA" id="ARBA00004613"/>
    </source>
</evidence>
<dbReference type="Gene3D" id="2.160.20.10">
    <property type="entry name" value="Single-stranded right-handed beta-helix, Pectin lyase-like"/>
    <property type="match status" value="1"/>
</dbReference>
<dbReference type="RefSeq" id="WP_175183488.1">
    <property type="nucleotide sequence ID" value="NZ_CADILE010000024.1"/>
</dbReference>
<feature type="domain" description="Filamentous haemagglutinin FhaB/tRNA nuclease CdiA-like TPS" evidence="6">
    <location>
        <begin position="151"/>
        <end position="255"/>
    </location>
</feature>
<evidence type="ECO:0000313" key="7">
    <source>
        <dbReference type="EMBL" id="CAB3922887.1"/>
    </source>
</evidence>
<comment type="subcellular location">
    <subcellularLocation>
        <location evidence="1">Secreted</location>
    </subcellularLocation>
</comment>
<protein>
    <recommendedName>
        <fullName evidence="6">Filamentous haemagglutinin FhaB/tRNA nuclease CdiA-like TPS domain-containing protein</fullName>
    </recommendedName>
</protein>
<evidence type="ECO:0000256" key="4">
    <source>
        <dbReference type="SAM" id="Coils"/>
    </source>
</evidence>
<feature type="region of interest" description="Disordered" evidence="5">
    <location>
        <begin position="62"/>
        <end position="84"/>
    </location>
</feature>
<keyword evidence="2" id="KW-0964">Secreted</keyword>
<name>A0A6S7EYS0_9BURK</name>
<evidence type="ECO:0000259" key="6">
    <source>
        <dbReference type="SMART" id="SM00912"/>
    </source>
</evidence>
<evidence type="ECO:0000313" key="8">
    <source>
        <dbReference type="Proteomes" id="UP000494122"/>
    </source>
</evidence>
<evidence type="ECO:0000256" key="5">
    <source>
        <dbReference type="SAM" id="MobiDB-lite"/>
    </source>
</evidence>
<dbReference type="EMBL" id="CADILE010000024">
    <property type="protein sequence ID" value="CAB3922887.1"/>
    <property type="molecule type" value="Genomic_DNA"/>
</dbReference>
<dbReference type="Proteomes" id="UP000494122">
    <property type="component" value="Unassembled WGS sequence"/>
</dbReference>
<keyword evidence="3" id="KW-0732">Signal</keyword>
<dbReference type="SMART" id="SM00912">
    <property type="entry name" value="Haemagg_act"/>
    <property type="match status" value="1"/>
</dbReference>
<dbReference type="GO" id="GO:0005576">
    <property type="term" value="C:extracellular region"/>
    <property type="evidence" value="ECO:0007669"/>
    <property type="project" value="UniProtKB-SubCell"/>
</dbReference>
<gene>
    <name evidence="7" type="ORF">LMG3328_05530</name>
</gene>
<dbReference type="InterPro" id="IPR011050">
    <property type="entry name" value="Pectin_lyase_fold/virulence"/>
</dbReference>
<dbReference type="PANTHER" id="PTHR12338">
    <property type="entry name" value="AUTOTRANSPORTER"/>
    <property type="match status" value="1"/>
</dbReference>
<dbReference type="InterPro" id="IPR008638">
    <property type="entry name" value="FhaB/CdiA-like_TPS"/>
</dbReference>
<proteinExistence type="predicted"/>